<dbReference type="Proteomes" id="UP000299102">
    <property type="component" value="Unassembled WGS sequence"/>
</dbReference>
<gene>
    <name evidence="1" type="ORF">EVAR_30663_1</name>
</gene>
<evidence type="ECO:0000313" key="1">
    <source>
        <dbReference type="EMBL" id="GBP41225.1"/>
    </source>
</evidence>
<protein>
    <submittedName>
        <fullName evidence="1">Uncharacterized protein</fullName>
    </submittedName>
</protein>
<proteinExistence type="predicted"/>
<dbReference type="AlphaFoldDB" id="A0A4C1VTT2"/>
<evidence type="ECO:0000313" key="2">
    <source>
        <dbReference type="Proteomes" id="UP000299102"/>
    </source>
</evidence>
<organism evidence="1 2">
    <name type="scientific">Eumeta variegata</name>
    <name type="common">Bagworm moth</name>
    <name type="synonym">Eumeta japonica</name>
    <dbReference type="NCBI Taxonomy" id="151549"/>
    <lineage>
        <taxon>Eukaryota</taxon>
        <taxon>Metazoa</taxon>
        <taxon>Ecdysozoa</taxon>
        <taxon>Arthropoda</taxon>
        <taxon>Hexapoda</taxon>
        <taxon>Insecta</taxon>
        <taxon>Pterygota</taxon>
        <taxon>Neoptera</taxon>
        <taxon>Endopterygota</taxon>
        <taxon>Lepidoptera</taxon>
        <taxon>Glossata</taxon>
        <taxon>Ditrysia</taxon>
        <taxon>Tineoidea</taxon>
        <taxon>Psychidae</taxon>
        <taxon>Oiketicinae</taxon>
        <taxon>Eumeta</taxon>
    </lineage>
</organism>
<keyword evidence="2" id="KW-1185">Reference proteome</keyword>
<dbReference type="EMBL" id="BGZK01000395">
    <property type="protein sequence ID" value="GBP41225.1"/>
    <property type="molecule type" value="Genomic_DNA"/>
</dbReference>
<reference evidence="1 2" key="1">
    <citation type="journal article" date="2019" name="Commun. Biol.">
        <title>The bagworm genome reveals a unique fibroin gene that provides high tensile strength.</title>
        <authorList>
            <person name="Kono N."/>
            <person name="Nakamura H."/>
            <person name="Ohtoshi R."/>
            <person name="Tomita M."/>
            <person name="Numata K."/>
            <person name="Arakawa K."/>
        </authorList>
    </citation>
    <scope>NUCLEOTIDE SEQUENCE [LARGE SCALE GENOMIC DNA]</scope>
</reference>
<accession>A0A4C1VTT2</accession>
<sequence>MQWHILPTLNNRKYGFVPQRGIEDALCNLVTYLREEREKNNSNLLVSLDIEGTFDNEWWPAIKKQPAFRKRCPRNLCHIVDSYLRDRRVVVKFTRRESDEGKGDDQELRPRINRWTDLLERHPEFTAIRRRSPRPSVRGRCGSGFLW</sequence>
<name>A0A4C1VTT2_EUMVA</name>
<comment type="caution">
    <text evidence="1">The sequence shown here is derived from an EMBL/GenBank/DDBJ whole genome shotgun (WGS) entry which is preliminary data.</text>
</comment>
<dbReference type="OrthoDB" id="411871at2759"/>